<keyword evidence="1" id="KW-0812">Transmembrane</keyword>
<keyword evidence="1" id="KW-1133">Transmembrane helix</keyword>
<name>A0A1I1MJZ2_9BACT</name>
<feature type="transmembrane region" description="Helical" evidence="1">
    <location>
        <begin position="6"/>
        <end position="25"/>
    </location>
</feature>
<feature type="transmembrane region" description="Helical" evidence="1">
    <location>
        <begin position="112"/>
        <end position="130"/>
    </location>
</feature>
<keyword evidence="3" id="KW-1185">Reference proteome</keyword>
<feature type="transmembrane region" description="Helical" evidence="1">
    <location>
        <begin position="77"/>
        <end position="100"/>
    </location>
</feature>
<feature type="transmembrane region" description="Helical" evidence="1">
    <location>
        <begin position="142"/>
        <end position="158"/>
    </location>
</feature>
<feature type="transmembrane region" description="Helical" evidence="1">
    <location>
        <begin position="365"/>
        <end position="383"/>
    </location>
</feature>
<feature type="transmembrane region" description="Helical" evidence="1">
    <location>
        <begin position="265"/>
        <end position="285"/>
    </location>
</feature>
<feature type="transmembrane region" description="Helical" evidence="1">
    <location>
        <begin position="211"/>
        <end position="231"/>
    </location>
</feature>
<dbReference type="OrthoDB" id="912586at2"/>
<dbReference type="EMBL" id="FOLQ01000002">
    <property type="protein sequence ID" value="SFC85739.1"/>
    <property type="molecule type" value="Genomic_DNA"/>
</dbReference>
<evidence type="ECO:0000256" key="1">
    <source>
        <dbReference type="SAM" id="Phobius"/>
    </source>
</evidence>
<accession>A0A1I1MJZ2</accession>
<dbReference type="RefSeq" id="WP_093824707.1">
    <property type="nucleotide sequence ID" value="NZ_FOLQ01000002.1"/>
</dbReference>
<dbReference type="STRING" id="662367.SAMN05216167_102606"/>
<gene>
    <name evidence="2" type="ORF">SAMN05216167_102606</name>
</gene>
<proteinExistence type="predicted"/>
<dbReference type="AlphaFoldDB" id="A0A1I1MJZ2"/>
<dbReference type="Proteomes" id="UP000198598">
    <property type="component" value="Unassembled WGS sequence"/>
</dbReference>
<feature type="transmembrane region" description="Helical" evidence="1">
    <location>
        <begin position="331"/>
        <end position="353"/>
    </location>
</feature>
<sequence>MKTKWIVPVAASSLIILLFFGFKVIRFQGLYYSFNDMYIFLQASCSWMNGRPLLYENIWGYDDRIHNNYAMLLWGPLIYVSGAYGAFAVQTILSLLSYGLLLRSLSRTMASWVVWLVLLVLLAGPVWFWFNDHPGIGWHPELTYFPLSILFVLALFTYQRGWFLLTAALIVLVKEDGALLAGAIHLGFLSVHYLVADRKRNIFGILTQPRFWIVLAGWAAVFIAGMAFLSYKNHAAEPEPRLQQALTAIRNGLHSRDFIRKNATLLLQTFLLLLPSISILLYGLYRVGWRQAGSILLVYGVAQLALLLSNWVQGATYYGTNALFDLVSLTWPPRFVLVYAFSVTYTLIVWILFDAGERPIASWKPILIGLVLILIQLPIVQYARPDVRWVSLLRNVVRHRYDPLKEPLLPASDVAVIQNLAQTIPAHSNVFVFDFLIPIFHKHYNIWPTEKQWENADLAIIPKRDFQKLGERLPRVMKKPYRSIPLAAYIIFVTPAYEPFVTASLSTKPASK</sequence>
<feature type="transmembrane region" description="Helical" evidence="1">
    <location>
        <begin position="292"/>
        <end position="311"/>
    </location>
</feature>
<organism evidence="2 3">
    <name type="scientific">Spirosoma endophyticum</name>
    <dbReference type="NCBI Taxonomy" id="662367"/>
    <lineage>
        <taxon>Bacteria</taxon>
        <taxon>Pseudomonadati</taxon>
        <taxon>Bacteroidota</taxon>
        <taxon>Cytophagia</taxon>
        <taxon>Cytophagales</taxon>
        <taxon>Cytophagaceae</taxon>
        <taxon>Spirosoma</taxon>
    </lineage>
</organism>
<feature type="transmembrane region" description="Helical" evidence="1">
    <location>
        <begin position="178"/>
        <end position="196"/>
    </location>
</feature>
<keyword evidence="1" id="KW-0472">Membrane</keyword>
<evidence type="ECO:0000313" key="3">
    <source>
        <dbReference type="Proteomes" id="UP000198598"/>
    </source>
</evidence>
<evidence type="ECO:0008006" key="4">
    <source>
        <dbReference type="Google" id="ProtNLM"/>
    </source>
</evidence>
<evidence type="ECO:0000313" key="2">
    <source>
        <dbReference type="EMBL" id="SFC85739.1"/>
    </source>
</evidence>
<protein>
    <recommendedName>
        <fullName evidence="4">4-amino-4-deoxy-L-arabinose transferase</fullName>
    </recommendedName>
</protein>
<reference evidence="2 3" key="1">
    <citation type="submission" date="2016-10" db="EMBL/GenBank/DDBJ databases">
        <authorList>
            <person name="de Groot N.N."/>
        </authorList>
    </citation>
    <scope>NUCLEOTIDE SEQUENCE [LARGE SCALE GENOMIC DNA]</scope>
    <source>
        <strain evidence="2 3">DSM 26130</strain>
    </source>
</reference>